<dbReference type="InterPro" id="IPR001509">
    <property type="entry name" value="Epimerase_deHydtase"/>
</dbReference>
<sequence>MKILITGGAGFIGSHTADALLKLGYKVRILDNLEPPVHNGRWPKYVLGKGFELMRGDVREKRVWERALKGVSAVYHLAAYQDQRPDFSKFFETNTVSTALLYEVAVLKRLPIKKVILASSQFVYGDGEYRCRHNACELAVRLWRRRVSLPP</sequence>
<proteinExistence type="inferred from homology"/>
<dbReference type="Gene3D" id="3.40.50.720">
    <property type="entry name" value="NAD(P)-binding Rossmann-like Domain"/>
    <property type="match status" value="1"/>
</dbReference>
<evidence type="ECO:0000256" key="1">
    <source>
        <dbReference type="ARBA" id="ARBA00007637"/>
    </source>
</evidence>
<evidence type="ECO:0000313" key="3">
    <source>
        <dbReference type="EMBL" id="OGY97077.1"/>
    </source>
</evidence>
<dbReference type="Pfam" id="PF01370">
    <property type="entry name" value="Epimerase"/>
    <property type="match status" value="1"/>
</dbReference>
<comment type="similarity">
    <text evidence="1">Belongs to the NAD(P)-dependent epimerase/dehydratase family.</text>
</comment>
<protein>
    <recommendedName>
        <fullName evidence="2">NAD-dependent epimerase/dehydratase domain-containing protein</fullName>
    </recommendedName>
</protein>
<dbReference type="STRING" id="1798644.A2122_00585"/>
<dbReference type="PANTHER" id="PTHR43000">
    <property type="entry name" value="DTDP-D-GLUCOSE 4,6-DEHYDRATASE-RELATED"/>
    <property type="match status" value="1"/>
</dbReference>
<feature type="domain" description="NAD-dependent epimerase/dehydratase" evidence="2">
    <location>
        <begin position="3"/>
        <end position="129"/>
    </location>
</feature>
<reference evidence="3 4" key="1">
    <citation type="journal article" date="2016" name="Nat. Commun.">
        <title>Thousands of microbial genomes shed light on interconnected biogeochemical processes in an aquifer system.</title>
        <authorList>
            <person name="Anantharaman K."/>
            <person name="Brown C.T."/>
            <person name="Hug L.A."/>
            <person name="Sharon I."/>
            <person name="Castelle C.J."/>
            <person name="Probst A.J."/>
            <person name="Thomas B.C."/>
            <person name="Singh A."/>
            <person name="Wilkins M.J."/>
            <person name="Karaoz U."/>
            <person name="Brodie E.L."/>
            <person name="Williams K.H."/>
            <person name="Hubbard S.S."/>
            <person name="Banfield J.F."/>
        </authorList>
    </citation>
    <scope>NUCLEOTIDE SEQUENCE [LARGE SCALE GENOMIC DNA]</scope>
</reference>
<dbReference type="InterPro" id="IPR036291">
    <property type="entry name" value="NAD(P)-bd_dom_sf"/>
</dbReference>
<dbReference type="Proteomes" id="UP000176648">
    <property type="component" value="Unassembled WGS sequence"/>
</dbReference>
<gene>
    <name evidence="3" type="ORF">A2122_00585</name>
</gene>
<name>A0A1G2C9B6_9BACT</name>
<evidence type="ECO:0000313" key="4">
    <source>
        <dbReference type="Proteomes" id="UP000176648"/>
    </source>
</evidence>
<dbReference type="SUPFAM" id="SSF51735">
    <property type="entry name" value="NAD(P)-binding Rossmann-fold domains"/>
    <property type="match status" value="1"/>
</dbReference>
<evidence type="ECO:0000259" key="2">
    <source>
        <dbReference type="Pfam" id="PF01370"/>
    </source>
</evidence>
<dbReference type="AlphaFoldDB" id="A0A1G2C9B6"/>
<accession>A0A1G2C9B6</accession>
<comment type="caution">
    <text evidence="3">The sequence shown here is derived from an EMBL/GenBank/DDBJ whole genome shotgun (WGS) entry which is preliminary data.</text>
</comment>
<dbReference type="EMBL" id="MHKU01000011">
    <property type="protein sequence ID" value="OGY97077.1"/>
    <property type="molecule type" value="Genomic_DNA"/>
</dbReference>
<organism evidence="3 4">
    <name type="scientific">Candidatus Liptonbacteria bacterium GWB1_49_6</name>
    <dbReference type="NCBI Taxonomy" id="1798644"/>
    <lineage>
        <taxon>Bacteria</taxon>
        <taxon>Candidatus Liptoniibacteriota</taxon>
    </lineage>
</organism>